<evidence type="ECO:0000256" key="2">
    <source>
        <dbReference type="SAM" id="Phobius"/>
    </source>
</evidence>
<evidence type="ECO:0000256" key="1">
    <source>
        <dbReference type="SAM" id="Coils"/>
    </source>
</evidence>
<feature type="coiled-coil region" evidence="1">
    <location>
        <begin position="49"/>
        <end position="76"/>
    </location>
</feature>
<evidence type="ECO:0000313" key="3">
    <source>
        <dbReference type="EMBL" id="RZB12468.1"/>
    </source>
</evidence>
<sequence length="156" mass="18052">MDNQLNSYILPLFLGLVIMLLLIAVVSYFVCKFVKKDKEKSGDVNQDILMNHQLAILNLQERIKVLKTEVGILNDNFQRFYESYFSSPIGEGIRHNNSTVDLMKDEVRNMEENVLRNSYMIKKMENDMINANEVIFTRLESLCCSVESMVSQGRNC</sequence>
<dbReference type="Proteomes" id="UP000293377">
    <property type="component" value="Unassembled WGS sequence"/>
</dbReference>
<dbReference type="RefSeq" id="WP_045170929.1">
    <property type="nucleotide sequence ID" value="NZ_QOHL01000020.1"/>
</dbReference>
<feature type="transmembrane region" description="Helical" evidence="2">
    <location>
        <begin position="12"/>
        <end position="31"/>
    </location>
</feature>
<dbReference type="EMBL" id="QOHL01000020">
    <property type="protein sequence ID" value="RZB12468.1"/>
    <property type="molecule type" value="Genomic_DNA"/>
</dbReference>
<keyword evidence="1" id="KW-0175">Coiled coil</keyword>
<protein>
    <submittedName>
        <fullName evidence="3">Uncharacterized protein</fullName>
    </submittedName>
</protein>
<keyword evidence="2" id="KW-0812">Transmembrane</keyword>
<dbReference type="AlphaFoldDB" id="A0A4Q6IAZ0"/>
<reference evidence="3 4" key="1">
    <citation type="submission" date="2018-06" db="EMBL/GenBank/DDBJ databases">
        <title>Complete Genome Sequence of Ehrlichia minasensis Isolated From Cattle.</title>
        <authorList>
            <person name="Aguiar D.M."/>
            <person name="Araujo J.P.A.Jr."/>
            <person name="Nakazato L."/>
            <person name="Bard E."/>
            <person name="Cabezas-Cruz A."/>
        </authorList>
    </citation>
    <scope>NUCLEOTIDE SEQUENCE [LARGE SCALE GENOMIC DNA]</scope>
    <source>
        <strain evidence="3 4">B11</strain>
    </source>
</reference>
<keyword evidence="2" id="KW-0472">Membrane</keyword>
<evidence type="ECO:0000313" key="4">
    <source>
        <dbReference type="Proteomes" id="UP000293377"/>
    </source>
</evidence>
<comment type="caution">
    <text evidence="3">The sequence shown here is derived from an EMBL/GenBank/DDBJ whole genome shotgun (WGS) entry which is preliminary data.</text>
</comment>
<organism evidence="3 4">
    <name type="scientific">Ehrlichia minasensis</name>
    <dbReference type="NCBI Taxonomy" id="1242993"/>
    <lineage>
        <taxon>Bacteria</taxon>
        <taxon>Pseudomonadati</taxon>
        <taxon>Pseudomonadota</taxon>
        <taxon>Alphaproteobacteria</taxon>
        <taxon>Rickettsiales</taxon>
        <taxon>Anaplasmataceae</taxon>
        <taxon>Ehrlichia</taxon>
    </lineage>
</organism>
<accession>A0A4Q6IAZ0</accession>
<keyword evidence="2" id="KW-1133">Transmembrane helix</keyword>
<keyword evidence="4" id="KW-1185">Reference proteome</keyword>
<gene>
    <name evidence="3" type="ORF">DRF75_04060</name>
</gene>
<name>A0A4Q6IAZ0_9RICK</name>
<proteinExistence type="predicted"/>